<dbReference type="Pfam" id="PF00172">
    <property type="entry name" value="Zn_clus"/>
    <property type="match status" value="1"/>
</dbReference>
<organism evidence="6 7">
    <name type="scientific">Clohesyomyces aquaticus</name>
    <dbReference type="NCBI Taxonomy" id="1231657"/>
    <lineage>
        <taxon>Eukaryota</taxon>
        <taxon>Fungi</taxon>
        <taxon>Dikarya</taxon>
        <taxon>Ascomycota</taxon>
        <taxon>Pezizomycotina</taxon>
        <taxon>Dothideomycetes</taxon>
        <taxon>Pleosporomycetidae</taxon>
        <taxon>Pleosporales</taxon>
        <taxon>Lindgomycetaceae</taxon>
        <taxon>Clohesyomyces</taxon>
    </lineage>
</organism>
<dbReference type="SMART" id="SM00066">
    <property type="entry name" value="GAL4"/>
    <property type="match status" value="1"/>
</dbReference>
<dbReference type="OrthoDB" id="2269373at2759"/>
<dbReference type="AlphaFoldDB" id="A0A1Y2A4A2"/>
<proteinExistence type="predicted"/>
<accession>A0A1Y2A4A2</accession>
<gene>
    <name evidence="6" type="ORF">BCR34DRAFT_474982</name>
</gene>
<dbReference type="GO" id="GO:0000981">
    <property type="term" value="F:DNA-binding transcription factor activity, RNA polymerase II-specific"/>
    <property type="evidence" value="ECO:0007669"/>
    <property type="project" value="InterPro"/>
</dbReference>
<dbReference type="Proteomes" id="UP000193144">
    <property type="component" value="Unassembled WGS sequence"/>
</dbReference>
<reference evidence="6 7" key="1">
    <citation type="submission" date="2016-07" db="EMBL/GenBank/DDBJ databases">
        <title>Pervasive Adenine N6-methylation of Active Genes in Fungi.</title>
        <authorList>
            <consortium name="DOE Joint Genome Institute"/>
            <person name="Mondo S.J."/>
            <person name="Dannebaum R.O."/>
            <person name="Kuo R.C."/>
            <person name="Labutti K."/>
            <person name="Haridas S."/>
            <person name="Kuo A."/>
            <person name="Salamov A."/>
            <person name="Ahrendt S.R."/>
            <person name="Lipzen A."/>
            <person name="Sullivan W."/>
            <person name="Andreopoulos W.B."/>
            <person name="Clum A."/>
            <person name="Lindquist E."/>
            <person name="Daum C."/>
            <person name="Ramamoorthy G.K."/>
            <person name="Gryganskyi A."/>
            <person name="Culley D."/>
            <person name="Magnuson J.K."/>
            <person name="James T.Y."/>
            <person name="O'Malley M.A."/>
            <person name="Stajich J.E."/>
            <person name="Spatafora J.W."/>
            <person name="Visel A."/>
            <person name="Grigoriev I.V."/>
        </authorList>
    </citation>
    <scope>NUCLEOTIDE SEQUENCE [LARGE SCALE GENOMIC DNA]</scope>
    <source>
        <strain evidence="6 7">CBS 115471</strain>
    </source>
</reference>
<protein>
    <submittedName>
        <fullName evidence="6">Fungal-specific transcription factor domain-domain-containing protein</fullName>
    </submittedName>
</protein>
<dbReference type="STRING" id="1231657.A0A1Y2A4A2"/>
<feature type="domain" description="Zn(2)-C6 fungal-type" evidence="5">
    <location>
        <begin position="38"/>
        <end position="68"/>
    </location>
</feature>
<feature type="region of interest" description="Disordered" evidence="4">
    <location>
        <begin position="1"/>
        <end position="34"/>
    </location>
</feature>
<dbReference type="PROSITE" id="PS00463">
    <property type="entry name" value="ZN2_CY6_FUNGAL_1"/>
    <property type="match status" value="1"/>
</dbReference>
<evidence type="ECO:0000313" key="6">
    <source>
        <dbReference type="EMBL" id="ORY17304.1"/>
    </source>
</evidence>
<keyword evidence="2" id="KW-0479">Metal-binding</keyword>
<dbReference type="GO" id="GO:0008270">
    <property type="term" value="F:zinc ion binding"/>
    <property type="evidence" value="ECO:0007669"/>
    <property type="project" value="InterPro"/>
</dbReference>
<comment type="subcellular location">
    <subcellularLocation>
        <location evidence="1">Nucleus</location>
    </subcellularLocation>
</comment>
<dbReference type="CDD" id="cd12148">
    <property type="entry name" value="fungal_TF_MHR"/>
    <property type="match status" value="1"/>
</dbReference>
<dbReference type="GO" id="GO:0003677">
    <property type="term" value="F:DNA binding"/>
    <property type="evidence" value="ECO:0007669"/>
    <property type="project" value="InterPro"/>
</dbReference>
<dbReference type="CDD" id="cd00067">
    <property type="entry name" value="GAL4"/>
    <property type="match status" value="1"/>
</dbReference>
<dbReference type="Gene3D" id="4.10.240.10">
    <property type="entry name" value="Zn(2)-C6 fungal-type DNA-binding domain"/>
    <property type="match status" value="1"/>
</dbReference>
<dbReference type="EMBL" id="MCFA01000013">
    <property type="protein sequence ID" value="ORY17304.1"/>
    <property type="molecule type" value="Genomic_DNA"/>
</dbReference>
<evidence type="ECO:0000313" key="7">
    <source>
        <dbReference type="Proteomes" id="UP000193144"/>
    </source>
</evidence>
<dbReference type="InterPro" id="IPR050613">
    <property type="entry name" value="Sec_Metabolite_Reg"/>
</dbReference>
<dbReference type="GO" id="GO:0006351">
    <property type="term" value="P:DNA-templated transcription"/>
    <property type="evidence" value="ECO:0007669"/>
    <property type="project" value="InterPro"/>
</dbReference>
<name>A0A1Y2A4A2_9PLEO</name>
<dbReference type="PANTHER" id="PTHR31001:SF85">
    <property type="entry name" value="ZN(II)2CYS6 TRANSCRIPTION FACTOR (EUROFUNG)"/>
    <property type="match status" value="1"/>
</dbReference>
<feature type="compositionally biased region" description="Pro residues" evidence="4">
    <location>
        <begin position="1"/>
        <end position="11"/>
    </location>
</feature>
<dbReference type="InterPro" id="IPR001138">
    <property type="entry name" value="Zn2Cys6_DnaBD"/>
</dbReference>
<dbReference type="SUPFAM" id="SSF57701">
    <property type="entry name" value="Zn2/Cys6 DNA-binding domain"/>
    <property type="match status" value="1"/>
</dbReference>
<dbReference type="PROSITE" id="PS50048">
    <property type="entry name" value="ZN2_CY6_FUNGAL_2"/>
    <property type="match status" value="1"/>
</dbReference>
<feature type="compositionally biased region" description="Polar residues" evidence="4">
    <location>
        <begin position="25"/>
        <end position="34"/>
    </location>
</feature>
<dbReference type="GO" id="GO:0005634">
    <property type="term" value="C:nucleus"/>
    <property type="evidence" value="ECO:0007669"/>
    <property type="project" value="UniProtKB-SubCell"/>
</dbReference>
<feature type="compositionally biased region" description="Acidic residues" evidence="4">
    <location>
        <begin position="175"/>
        <end position="187"/>
    </location>
</feature>
<feature type="compositionally biased region" description="Low complexity" evidence="4">
    <location>
        <begin position="12"/>
        <end position="24"/>
    </location>
</feature>
<sequence>MAPAPPPPHNPPSSSIPYRSPESSGTSPSNRPAQKSFSCVLCSSRKVKCDKSPGGCGNCTRARVQCTYKAPPPPRRRRKGVREFDAHARLRLYEDALRKLGVDPADLEQEELHKLQARRASLSDGKNARFLSVDNDVAERGDTDAGVLVSGDGKSIYLENRLWTSLQGEFRDSNELLDESSEDEPAEDSVASSPEAFGSDGGNLLLGLPRNNTKLRHFHPQPVQIFKFWQIYLDNVNPLVKLFHTPTIQQQVLHGSGDLDDIPKPLEALLFGMYCISLASIGDAECNAIMGESKAVVMIRFRTAAQHALVNANFLKSSDIMVLQAFVLFLLSLQNYYDARVTWILTGVAGRIAQRLGLHRDGETLGLPPFETEIRRRLWWQVMFMEGFAEKLAGIGSQIFMGDARSPSNLNDSDLFPGMKELPKEHDGATEMMHFLMRVEGGQFLRRAPRQPTNFDGLWNRLSAGSLAAKDKAIADLEAMYQRRFLQYCDKSVPWHFMCSYTAKAMICMMRFMAHQPEIDDQPGCPKPQEEIDYLFNLSLQVVSYMNLAYTMKELQGFLWHINLNFQWKVFIYLIAQLRYRTAAPDADEAWKQVQLVFEYHPNFAKEVSKRALPIAVGNLTLKAWNAFIAARGVPAGGEPYYIQIQRAQQRGRSKSPSIPPSQPEIPAPVPPALEPCGAGVDVTPIFPQNLDPLQSFGWDSTFASSLDVAPMPELPNLDGDQLNWPAWENLVMDFSMEPSSVYSNSNGNAYGYGAL</sequence>
<feature type="region of interest" description="Disordered" evidence="4">
    <location>
        <begin position="175"/>
        <end position="202"/>
    </location>
</feature>
<evidence type="ECO:0000256" key="3">
    <source>
        <dbReference type="ARBA" id="ARBA00023242"/>
    </source>
</evidence>
<evidence type="ECO:0000256" key="4">
    <source>
        <dbReference type="SAM" id="MobiDB-lite"/>
    </source>
</evidence>
<evidence type="ECO:0000259" key="5">
    <source>
        <dbReference type="PROSITE" id="PS50048"/>
    </source>
</evidence>
<evidence type="ECO:0000256" key="2">
    <source>
        <dbReference type="ARBA" id="ARBA00022723"/>
    </source>
</evidence>
<dbReference type="Pfam" id="PF04082">
    <property type="entry name" value="Fungal_trans"/>
    <property type="match status" value="1"/>
</dbReference>
<dbReference type="InterPro" id="IPR007219">
    <property type="entry name" value="XnlR_reg_dom"/>
</dbReference>
<keyword evidence="3" id="KW-0539">Nucleus</keyword>
<dbReference type="PANTHER" id="PTHR31001">
    <property type="entry name" value="UNCHARACTERIZED TRANSCRIPTIONAL REGULATORY PROTEIN"/>
    <property type="match status" value="1"/>
</dbReference>
<evidence type="ECO:0000256" key="1">
    <source>
        <dbReference type="ARBA" id="ARBA00004123"/>
    </source>
</evidence>
<dbReference type="InterPro" id="IPR036864">
    <property type="entry name" value="Zn2-C6_fun-type_DNA-bd_sf"/>
</dbReference>
<keyword evidence="7" id="KW-1185">Reference proteome</keyword>
<comment type="caution">
    <text evidence="6">The sequence shown here is derived from an EMBL/GenBank/DDBJ whole genome shotgun (WGS) entry which is preliminary data.</text>
</comment>